<dbReference type="PRINTS" id="PR00455">
    <property type="entry name" value="HTHTETR"/>
</dbReference>
<reference evidence="6" key="1">
    <citation type="submission" date="2020-05" db="EMBL/GenBank/DDBJ databases">
        <authorList>
            <person name="Chiriac C."/>
            <person name="Salcher M."/>
            <person name="Ghai R."/>
            <person name="Kavagutti S V."/>
        </authorList>
    </citation>
    <scope>NUCLEOTIDE SEQUENCE</scope>
</reference>
<feature type="compositionally biased region" description="Basic and acidic residues" evidence="4">
    <location>
        <begin position="1"/>
        <end position="12"/>
    </location>
</feature>
<dbReference type="InterPro" id="IPR041347">
    <property type="entry name" value="MftR_C"/>
</dbReference>
<evidence type="ECO:0000256" key="1">
    <source>
        <dbReference type="ARBA" id="ARBA00023015"/>
    </source>
</evidence>
<protein>
    <submittedName>
        <fullName evidence="6">Unannotated protein</fullName>
    </submittedName>
</protein>
<proteinExistence type="predicted"/>
<dbReference type="AlphaFoldDB" id="A0A6J7GXP6"/>
<dbReference type="InterPro" id="IPR001647">
    <property type="entry name" value="HTH_TetR"/>
</dbReference>
<dbReference type="Pfam" id="PF00440">
    <property type="entry name" value="TetR_N"/>
    <property type="match status" value="1"/>
</dbReference>
<dbReference type="Pfam" id="PF17754">
    <property type="entry name" value="TetR_C_14"/>
    <property type="match status" value="1"/>
</dbReference>
<evidence type="ECO:0000256" key="2">
    <source>
        <dbReference type="ARBA" id="ARBA00023125"/>
    </source>
</evidence>
<organism evidence="6">
    <name type="scientific">freshwater metagenome</name>
    <dbReference type="NCBI Taxonomy" id="449393"/>
    <lineage>
        <taxon>unclassified sequences</taxon>
        <taxon>metagenomes</taxon>
        <taxon>ecological metagenomes</taxon>
    </lineage>
</organism>
<dbReference type="PANTHER" id="PTHR30055">
    <property type="entry name" value="HTH-TYPE TRANSCRIPTIONAL REGULATOR RUTR"/>
    <property type="match status" value="1"/>
</dbReference>
<keyword evidence="3" id="KW-0804">Transcription</keyword>
<name>A0A6J7GXP6_9ZZZZ</name>
<dbReference type="SUPFAM" id="SSF46689">
    <property type="entry name" value="Homeodomain-like"/>
    <property type="match status" value="1"/>
</dbReference>
<feature type="domain" description="HTH tetR-type" evidence="5">
    <location>
        <begin position="60"/>
        <end position="120"/>
    </location>
</feature>
<sequence>MTADAREDDRPTVDAGPAHDLGDEALPVSREQVSEAMGRLRDLHEQGVRPDEGLRERKKRLTRQHISDTATWMFVARGFDEVRVAEIAAEAGVSEKTVFNYFPTKESLVFDRTDDLVDGIREALTGRGPDESPTQAIVAFIERECAFFDQLGPEWRPMFLAFMRLIEDTPALRVAQHQVAVRLVEVTRDALAESVGVDPRDPEPLVAAQALMGLWEVQTASRERHIREGTPHDEFLDAVMEETRRAARLLDSGLWSFNEVAQGTGSRPRLAEAAKAADAARRQVFEALRQARSAWSELRGSRSG</sequence>
<dbReference type="PANTHER" id="PTHR30055:SF234">
    <property type="entry name" value="HTH-TYPE TRANSCRIPTIONAL REGULATOR BETI"/>
    <property type="match status" value="1"/>
</dbReference>
<keyword evidence="2" id="KW-0238">DNA-binding</keyword>
<feature type="region of interest" description="Disordered" evidence="4">
    <location>
        <begin position="1"/>
        <end position="26"/>
    </location>
</feature>
<dbReference type="InterPro" id="IPR050109">
    <property type="entry name" value="HTH-type_TetR-like_transc_reg"/>
</dbReference>
<accession>A0A6J7GXP6</accession>
<evidence type="ECO:0000313" key="6">
    <source>
        <dbReference type="EMBL" id="CAB4913351.1"/>
    </source>
</evidence>
<evidence type="ECO:0000256" key="3">
    <source>
        <dbReference type="ARBA" id="ARBA00023163"/>
    </source>
</evidence>
<dbReference type="GO" id="GO:0000976">
    <property type="term" value="F:transcription cis-regulatory region binding"/>
    <property type="evidence" value="ECO:0007669"/>
    <property type="project" value="TreeGrafter"/>
</dbReference>
<dbReference type="EMBL" id="CAFBMK010000068">
    <property type="protein sequence ID" value="CAB4913351.1"/>
    <property type="molecule type" value="Genomic_DNA"/>
</dbReference>
<dbReference type="InterPro" id="IPR009057">
    <property type="entry name" value="Homeodomain-like_sf"/>
</dbReference>
<evidence type="ECO:0000259" key="5">
    <source>
        <dbReference type="PROSITE" id="PS50977"/>
    </source>
</evidence>
<gene>
    <name evidence="6" type="ORF">UFOPK3564_01402</name>
</gene>
<dbReference type="PROSITE" id="PS50977">
    <property type="entry name" value="HTH_TETR_2"/>
    <property type="match status" value="1"/>
</dbReference>
<dbReference type="Gene3D" id="1.10.10.60">
    <property type="entry name" value="Homeodomain-like"/>
    <property type="match status" value="1"/>
</dbReference>
<keyword evidence="1" id="KW-0805">Transcription regulation</keyword>
<dbReference type="Gene3D" id="1.10.357.10">
    <property type="entry name" value="Tetracycline Repressor, domain 2"/>
    <property type="match status" value="1"/>
</dbReference>
<dbReference type="GO" id="GO:0003700">
    <property type="term" value="F:DNA-binding transcription factor activity"/>
    <property type="evidence" value="ECO:0007669"/>
    <property type="project" value="TreeGrafter"/>
</dbReference>
<evidence type="ECO:0000256" key="4">
    <source>
        <dbReference type="SAM" id="MobiDB-lite"/>
    </source>
</evidence>